<evidence type="ECO:0000313" key="2">
    <source>
        <dbReference type="EMBL" id="CAI9960698.1"/>
    </source>
</evidence>
<dbReference type="EMBL" id="CATOUU010000934">
    <property type="protein sequence ID" value="CAI9960698.1"/>
    <property type="molecule type" value="Genomic_DNA"/>
</dbReference>
<sequence length="222" mass="23946">MGCGNAPAQIVQADIKKEDTEIKYMSSQKTDVQQPVLEQKDPTPTALPSQNLTNPVIDQSIDLKPRPKALPPLKAATALPSLNFEVKTDQHNKDQRITEHLMINELELKMHGGSEMNFSQSSFISPAQVQIQAPNGTKIKITAKSKGQVQLVACKPSVFPLVQMTDIVGSSGIQLQTCELIVTSAGIEGFVLLVASSGQMVDLKVDGMGKPILSLTHIDPLP</sequence>
<keyword evidence="4" id="KW-1185">Reference proteome</keyword>
<accession>A0AA86QLX7</accession>
<gene>
    <name evidence="3" type="ORF">HINF_LOCUS37488</name>
    <name evidence="2" type="ORF">HINF_LOCUS48343</name>
</gene>
<dbReference type="EMBL" id="CAXDID020000140">
    <property type="protein sequence ID" value="CAL6038686.1"/>
    <property type="molecule type" value="Genomic_DNA"/>
</dbReference>
<dbReference type="AlphaFoldDB" id="A0AA86QLX7"/>
<name>A0AA86QLX7_9EUKA</name>
<comment type="caution">
    <text evidence="2">The sequence shown here is derived from an EMBL/GenBank/DDBJ whole genome shotgun (WGS) entry which is preliminary data.</text>
</comment>
<evidence type="ECO:0000313" key="3">
    <source>
        <dbReference type="EMBL" id="CAL6038686.1"/>
    </source>
</evidence>
<evidence type="ECO:0000256" key="1">
    <source>
        <dbReference type="SAM" id="MobiDB-lite"/>
    </source>
</evidence>
<evidence type="ECO:0000313" key="4">
    <source>
        <dbReference type="Proteomes" id="UP001642409"/>
    </source>
</evidence>
<reference evidence="3 4" key="2">
    <citation type="submission" date="2024-07" db="EMBL/GenBank/DDBJ databases">
        <authorList>
            <person name="Akdeniz Z."/>
        </authorList>
    </citation>
    <scope>NUCLEOTIDE SEQUENCE [LARGE SCALE GENOMIC DNA]</scope>
</reference>
<protein>
    <submittedName>
        <fullName evidence="2">Uncharacterized protein</fullName>
    </submittedName>
</protein>
<proteinExistence type="predicted"/>
<feature type="region of interest" description="Disordered" evidence="1">
    <location>
        <begin position="24"/>
        <end position="54"/>
    </location>
</feature>
<reference evidence="2" key="1">
    <citation type="submission" date="2023-06" db="EMBL/GenBank/DDBJ databases">
        <authorList>
            <person name="Kurt Z."/>
        </authorList>
    </citation>
    <scope>NUCLEOTIDE SEQUENCE</scope>
</reference>
<dbReference type="Proteomes" id="UP001642409">
    <property type="component" value="Unassembled WGS sequence"/>
</dbReference>
<organism evidence="2">
    <name type="scientific">Hexamita inflata</name>
    <dbReference type="NCBI Taxonomy" id="28002"/>
    <lineage>
        <taxon>Eukaryota</taxon>
        <taxon>Metamonada</taxon>
        <taxon>Diplomonadida</taxon>
        <taxon>Hexamitidae</taxon>
        <taxon>Hexamitinae</taxon>
        <taxon>Hexamita</taxon>
    </lineage>
</organism>